<dbReference type="InterPro" id="IPR050407">
    <property type="entry name" value="Geranylgeranyl_reductase"/>
</dbReference>
<accession>A0A1I5ZCE4</accession>
<dbReference type="STRING" id="112413.SAMN05421854_114202"/>
<name>A0A1I5ZCE4_9PSEU</name>
<dbReference type="InterPro" id="IPR036188">
    <property type="entry name" value="FAD/NAD-bd_sf"/>
</dbReference>
<proteinExistence type="predicted"/>
<reference evidence="2 3" key="1">
    <citation type="submission" date="2016-10" db="EMBL/GenBank/DDBJ databases">
        <authorList>
            <person name="de Groot N.N."/>
        </authorList>
    </citation>
    <scope>NUCLEOTIDE SEQUENCE [LARGE SCALE GENOMIC DNA]</scope>
    <source>
        <strain evidence="2 3">DSM 44637</strain>
    </source>
</reference>
<dbReference type="SUPFAM" id="SSF51905">
    <property type="entry name" value="FAD/NAD(P)-binding domain"/>
    <property type="match status" value="1"/>
</dbReference>
<dbReference type="EMBL" id="FOWC01000014">
    <property type="protein sequence ID" value="SFQ54124.1"/>
    <property type="molecule type" value="Genomic_DNA"/>
</dbReference>
<feature type="domain" description="FAD-binding" evidence="1">
    <location>
        <begin position="2"/>
        <end position="34"/>
    </location>
</feature>
<dbReference type="RefSeq" id="WP_167545574.1">
    <property type="nucleotide sequence ID" value="NZ_FOWC01000014.1"/>
</dbReference>
<dbReference type="InterPro" id="IPR008949">
    <property type="entry name" value="Isoprenoid_synthase_dom_sf"/>
</dbReference>
<protein>
    <submittedName>
        <fullName evidence="2">Dehydrogenase (Flavoprotein)</fullName>
    </submittedName>
</protein>
<dbReference type="Gene3D" id="3.50.50.60">
    <property type="entry name" value="FAD/NAD(P)-binding domain"/>
    <property type="match status" value="2"/>
</dbReference>
<gene>
    <name evidence="2" type="ORF">SAMN05421854_114202</name>
</gene>
<dbReference type="Pfam" id="PF01494">
    <property type="entry name" value="FAD_binding_3"/>
    <property type="match status" value="1"/>
</dbReference>
<dbReference type="SUPFAM" id="SSF48576">
    <property type="entry name" value="Terpenoid synthases"/>
    <property type="match status" value="1"/>
</dbReference>
<sequence>MDVLVKGAGPAGCTAARLLAASGFDVLLVERPRTGPDHQMVVEQPVAPASAAGTSRLLLSFGGEAPRDFGRSNMVICSYRTLVESLREAAVAAGAVIATAVPDEDIPGLVVDATGAPPHSERPGHGWTVTGTWRNCSVEGTVVTHLTQPDDENPRAAPVVVRVVPVSGAPGTATVSVTTMSSRPLAGDRIESAVRSADPRMAAAVAVSPLTVYPVNAGFAPENAIRDGALAAGEAAGLVNPFTGDGISYAIRSAEIAAEAVARHRKDPSRVSDAYQAGLRASFVGYFHTARHAIRHYHLAWRILSSSASSEHPFFRQSHRAVLFGGAMAHDALRARREPADPVRLYLAPFTMACNEVAVRRIGDEWPLLAMHTLGGRDGLHRGIRPSALFAGALMAAGDHPDVRQAPVAAAIELALLGALAHSVPAGEASAPCRGVDWRYASSVMAADYLLATATDVLTTARPDLSAAFAAWLASLVALRAEHKAEALFETLFEFPARLGAYAAGSDDATVDVLRRFGRTCGRLFLLAEDRALLLERQGRLDTTLTGALAARLTGLPVRFGRLSENEMRARRNVLAEKLDETIAGELRAVDESVAKAVPARCERVLRYFARSLANPVPGVDEEAAR</sequence>
<organism evidence="2 3">
    <name type="scientific">Amycolatopsis rubida</name>
    <dbReference type="NCBI Taxonomy" id="112413"/>
    <lineage>
        <taxon>Bacteria</taxon>
        <taxon>Bacillati</taxon>
        <taxon>Actinomycetota</taxon>
        <taxon>Actinomycetes</taxon>
        <taxon>Pseudonocardiales</taxon>
        <taxon>Pseudonocardiaceae</taxon>
        <taxon>Amycolatopsis</taxon>
    </lineage>
</organism>
<evidence type="ECO:0000313" key="2">
    <source>
        <dbReference type="EMBL" id="SFQ54124.1"/>
    </source>
</evidence>
<dbReference type="PANTHER" id="PTHR42685">
    <property type="entry name" value="GERANYLGERANYL DIPHOSPHATE REDUCTASE"/>
    <property type="match status" value="1"/>
</dbReference>
<evidence type="ECO:0000313" key="3">
    <source>
        <dbReference type="Proteomes" id="UP000199137"/>
    </source>
</evidence>
<dbReference type="PANTHER" id="PTHR42685:SF22">
    <property type="entry name" value="CONDITIONED MEDIUM FACTOR RECEPTOR 1"/>
    <property type="match status" value="1"/>
</dbReference>
<dbReference type="Gene3D" id="1.10.600.10">
    <property type="entry name" value="Farnesyl Diphosphate Synthase"/>
    <property type="match status" value="1"/>
</dbReference>
<dbReference type="Proteomes" id="UP000199137">
    <property type="component" value="Unassembled WGS sequence"/>
</dbReference>
<dbReference type="AlphaFoldDB" id="A0A1I5ZCE4"/>
<evidence type="ECO:0000259" key="1">
    <source>
        <dbReference type="Pfam" id="PF01494"/>
    </source>
</evidence>
<dbReference type="GO" id="GO:0071949">
    <property type="term" value="F:FAD binding"/>
    <property type="evidence" value="ECO:0007669"/>
    <property type="project" value="InterPro"/>
</dbReference>
<dbReference type="InterPro" id="IPR002938">
    <property type="entry name" value="FAD-bd"/>
</dbReference>